<dbReference type="SUPFAM" id="SSF74788">
    <property type="entry name" value="Cullin repeat-like"/>
    <property type="match status" value="1"/>
</dbReference>
<keyword evidence="2 3" id="KW-0813">Transport</keyword>
<proteinExistence type="inferred from homology"/>
<organism evidence="5 6">
    <name type="scientific">Manihot esculenta</name>
    <name type="common">Cassava</name>
    <name type="synonym">Jatropha manihot</name>
    <dbReference type="NCBI Taxonomy" id="3983"/>
    <lineage>
        <taxon>Eukaryota</taxon>
        <taxon>Viridiplantae</taxon>
        <taxon>Streptophyta</taxon>
        <taxon>Embryophyta</taxon>
        <taxon>Tracheophyta</taxon>
        <taxon>Spermatophyta</taxon>
        <taxon>Magnoliopsida</taxon>
        <taxon>eudicotyledons</taxon>
        <taxon>Gunneridae</taxon>
        <taxon>Pentapetalae</taxon>
        <taxon>rosids</taxon>
        <taxon>fabids</taxon>
        <taxon>Malpighiales</taxon>
        <taxon>Euphorbiaceae</taxon>
        <taxon>Crotonoideae</taxon>
        <taxon>Manihoteae</taxon>
        <taxon>Manihot</taxon>
    </lineage>
</organism>
<dbReference type="GO" id="GO:0090406">
    <property type="term" value="C:pollen tube"/>
    <property type="evidence" value="ECO:0007669"/>
    <property type="project" value="EnsemblPlants"/>
</dbReference>
<dbReference type="Proteomes" id="UP000091857">
    <property type="component" value="Chromosome 16"/>
</dbReference>
<sequence length="662" mass="75274">MADLTEIDHLASARMFLKTSLENSRAISSALDKTGQRLEKINQTLPSLMGSAAPLSTFSAIKDQIDHGIGPAMAVIKVYNAIQELERSILLYNPGSDLSAYLLLVKKLEQGLKFLASNCGLAIQWLEGILQFLEDNMVSNDFYALKVSMCLNLLQKLQGSEEQAKLSGGILCAAFCKLEIEFKQLLAENSSPAAFPFFVGKQACIASSPLPVAVLKKLQAIIGTLNASNRLEKCVSVFVQVRSMNARKSLEALDLNYLEKSVTELDDVQEIESFINQWCNHLESAVKNIYEVEYKLCNEVFQEIESDIWMGCFSKIAKQSGILSFLRFGARVAECKKDPVKLLKLLDMFECLENLRADFNRLFKGEDSAEIQNLTRDLIRKIVCGASEIFWEFPFQVKHERGSSSPSDGGVPRLVSFVTDYCNLLLGEDYKPLLIKILTIHQSWKNEEYKETLITNQIHCIIKEIGLNLDTWSKGYDDLSLSYLFMMNNHFHFCNLRGTEVGELMGESWVRGHEQYKDYFMTLYLGETWGKIVSLLSQDQEDSDSPASVSVKKRRLKEFNEALDEMYEKQSKWVVPSEKLRLKICRVAVQAFVPVYKSFLQSLSITEQQEVKYTAQGLESMLSSLFQPKLRMYSTNNKQTHWIDEVKNIEKNHFHQFTLMAV</sequence>
<evidence type="ECO:0000313" key="6">
    <source>
        <dbReference type="Proteomes" id="UP000091857"/>
    </source>
</evidence>
<feature type="domain" description="Exocyst complex subunit Exo70 C-terminal" evidence="4">
    <location>
        <begin position="277"/>
        <end position="624"/>
    </location>
</feature>
<dbReference type="Gramene" id="Manes.16G045500.1.v8.1">
    <property type="protein sequence ID" value="Manes.16G045500.1.v8.1.CDS.1"/>
    <property type="gene ID" value="Manes.16G045500.v8.1"/>
</dbReference>
<gene>
    <name evidence="5" type="ORF">MANES_16G045500v8</name>
</gene>
<accession>A0A2C9U8T1</accession>
<dbReference type="STRING" id="3983.A0A2C9U8T1"/>
<keyword evidence="3" id="KW-0268">Exocytosis</keyword>
<dbReference type="InterPro" id="IPR016159">
    <property type="entry name" value="Cullin_repeat-like_dom_sf"/>
</dbReference>
<dbReference type="GO" id="GO:0005546">
    <property type="term" value="F:phosphatidylinositol-4,5-bisphosphate binding"/>
    <property type="evidence" value="ECO:0007669"/>
    <property type="project" value="InterPro"/>
</dbReference>
<dbReference type="GO" id="GO:0006887">
    <property type="term" value="P:exocytosis"/>
    <property type="evidence" value="ECO:0000318"/>
    <property type="project" value="GO_Central"/>
</dbReference>
<dbReference type="Pfam" id="PF03081">
    <property type="entry name" value="Exo70_C"/>
    <property type="match status" value="1"/>
</dbReference>
<dbReference type="Pfam" id="PF20669">
    <property type="entry name" value="Exo70_N"/>
    <property type="match status" value="1"/>
</dbReference>
<comment type="caution">
    <text evidence="5">The sequence shown here is derived from an EMBL/GenBank/DDBJ whole genome shotgun (WGS) entry which is preliminary data.</text>
</comment>
<dbReference type="AlphaFoldDB" id="A0A2C9U8T1"/>
<evidence type="ECO:0000256" key="3">
    <source>
        <dbReference type="RuleBase" id="RU365026"/>
    </source>
</evidence>
<dbReference type="GO" id="GO:0000145">
    <property type="term" value="C:exocyst"/>
    <property type="evidence" value="ECO:0000318"/>
    <property type="project" value="GO_Central"/>
</dbReference>
<comment type="similarity">
    <text evidence="1 3">Belongs to the EXO70 family.</text>
</comment>
<dbReference type="OMA" id="HMLCKEV"/>
<dbReference type="Gene3D" id="1.20.1280.170">
    <property type="entry name" value="Exocyst complex component Exo70"/>
    <property type="match status" value="1"/>
</dbReference>
<evidence type="ECO:0000256" key="1">
    <source>
        <dbReference type="ARBA" id="ARBA00006756"/>
    </source>
</evidence>
<comment type="function">
    <text evidence="3">Component of the exocyst complex.</text>
</comment>
<dbReference type="InterPro" id="IPR046364">
    <property type="entry name" value="Exo70_C"/>
</dbReference>
<dbReference type="PANTHER" id="PTHR12542:SF95">
    <property type="entry name" value="EXOCYST SUBUNIT EXO70 FAMILY PROTEIN"/>
    <property type="match status" value="1"/>
</dbReference>
<evidence type="ECO:0000259" key="4">
    <source>
        <dbReference type="Pfam" id="PF03081"/>
    </source>
</evidence>
<evidence type="ECO:0000256" key="2">
    <source>
        <dbReference type="ARBA" id="ARBA00022448"/>
    </source>
</evidence>
<dbReference type="InterPro" id="IPR004140">
    <property type="entry name" value="Exo70"/>
</dbReference>
<evidence type="ECO:0000313" key="5">
    <source>
        <dbReference type="EMBL" id="OAY26411.1"/>
    </source>
</evidence>
<keyword evidence="3" id="KW-0653">Protein transport</keyword>
<dbReference type="GO" id="GO:0015031">
    <property type="term" value="P:protein transport"/>
    <property type="evidence" value="ECO:0007669"/>
    <property type="project" value="UniProtKB-KW"/>
</dbReference>
<dbReference type="EMBL" id="CM004402">
    <property type="protein sequence ID" value="OAY26411.1"/>
    <property type="molecule type" value="Genomic_DNA"/>
</dbReference>
<reference evidence="6" key="1">
    <citation type="journal article" date="2016" name="Nat. Biotechnol.">
        <title>Sequencing wild and cultivated cassava and related species reveals extensive interspecific hybridization and genetic diversity.</title>
        <authorList>
            <person name="Bredeson J.V."/>
            <person name="Lyons J.B."/>
            <person name="Prochnik S.E."/>
            <person name="Wu G.A."/>
            <person name="Ha C.M."/>
            <person name="Edsinger-Gonzales E."/>
            <person name="Grimwood J."/>
            <person name="Schmutz J."/>
            <person name="Rabbi I.Y."/>
            <person name="Egesi C."/>
            <person name="Nauluvula P."/>
            <person name="Lebot V."/>
            <person name="Ndunguru J."/>
            <person name="Mkamilo G."/>
            <person name="Bart R.S."/>
            <person name="Setter T.L."/>
            <person name="Gleadow R.M."/>
            <person name="Kulakow P."/>
            <person name="Ferguson M.E."/>
            <person name="Rounsley S."/>
            <person name="Rokhsar D.S."/>
        </authorList>
    </citation>
    <scope>NUCLEOTIDE SEQUENCE [LARGE SCALE GENOMIC DNA]</scope>
    <source>
        <strain evidence="6">cv. AM560-2</strain>
    </source>
</reference>
<dbReference type="PANTHER" id="PTHR12542">
    <property type="entry name" value="EXOCYST COMPLEX PROTEIN EXO70"/>
    <property type="match status" value="1"/>
</dbReference>
<protein>
    <recommendedName>
        <fullName evidence="3">Exocyst subunit Exo70 family protein</fullName>
    </recommendedName>
</protein>
<name>A0A2C9U8T1_MANES</name>
<dbReference type="OrthoDB" id="1922221at2759"/>
<keyword evidence="6" id="KW-1185">Reference proteome</keyword>